<evidence type="ECO:0000256" key="1">
    <source>
        <dbReference type="ARBA" id="ARBA00009632"/>
    </source>
</evidence>
<dbReference type="InterPro" id="IPR026888">
    <property type="entry name" value="AcetylCoA_hyd_C"/>
</dbReference>
<dbReference type="Pfam" id="PF02550">
    <property type="entry name" value="AcetylCoA_hydro"/>
    <property type="match status" value="1"/>
</dbReference>
<organism evidence="5 6">
    <name type="scientific">Nocardioides koreensis</name>
    <dbReference type="NCBI Taxonomy" id="433651"/>
    <lineage>
        <taxon>Bacteria</taxon>
        <taxon>Bacillati</taxon>
        <taxon>Actinomycetota</taxon>
        <taxon>Actinomycetes</taxon>
        <taxon>Propionibacteriales</taxon>
        <taxon>Nocardioidaceae</taxon>
        <taxon>Nocardioides</taxon>
    </lineage>
</organism>
<dbReference type="SUPFAM" id="SSF100950">
    <property type="entry name" value="NagB/RpiA/CoA transferase-like"/>
    <property type="match status" value="2"/>
</dbReference>
<evidence type="ECO:0000313" key="5">
    <source>
        <dbReference type="EMBL" id="GAA2154847.1"/>
    </source>
</evidence>
<dbReference type="PANTHER" id="PTHR21432">
    <property type="entry name" value="ACETYL-COA HYDROLASE-RELATED"/>
    <property type="match status" value="1"/>
</dbReference>
<dbReference type="InterPro" id="IPR003702">
    <property type="entry name" value="ActCoA_hydro_N"/>
</dbReference>
<comment type="similarity">
    <text evidence="1">Belongs to the acetyl-CoA hydrolase/transferase family.</text>
</comment>
<reference evidence="6" key="1">
    <citation type="journal article" date="2019" name="Int. J. Syst. Evol. Microbiol.">
        <title>The Global Catalogue of Microorganisms (GCM) 10K type strain sequencing project: providing services to taxonomists for standard genome sequencing and annotation.</title>
        <authorList>
            <consortium name="The Broad Institute Genomics Platform"/>
            <consortium name="The Broad Institute Genome Sequencing Center for Infectious Disease"/>
            <person name="Wu L."/>
            <person name="Ma J."/>
        </authorList>
    </citation>
    <scope>NUCLEOTIDE SEQUENCE [LARGE SCALE GENOMIC DNA]</scope>
    <source>
        <strain evidence="6">JCM 16022</strain>
    </source>
</reference>
<evidence type="ECO:0000259" key="4">
    <source>
        <dbReference type="Pfam" id="PF13336"/>
    </source>
</evidence>
<dbReference type="Gene3D" id="3.30.750.70">
    <property type="entry name" value="4-hydroxybutyrate coenzyme like domains"/>
    <property type="match status" value="1"/>
</dbReference>
<protein>
    <submittedName>
        <fullName evidence="5">Acetyl-CoA hydrolase/transferase C-terminal domain-containing protein</fullName>
    </submittedName>
</protein>
<proteinExistence type="inferred from homology"/>
<dbReference type="InterPro" id="IPR046433">
    <property type="entry name" value="ActCoA_hydro"/>
</dbReference>
<gene>
    <name evidence="5" type="ORF">GCM10009844_41200</name>
</gene>
<sequence length="405" mass="43324">MNLAGLLAGLPPDPRVVVSGNHATPWHALALLDAALPSYRLWALNGQHGLPDRDGVVLETSFVGPGMRRSPRLSYVPSRLSLVPRLFETSLVPDLVLVHTTPPRDGRVSLGTEVNVLPAALDAARRRGGRVVAQVNRQMPWTFGDALLDVDDVDVMVEADEPPAHAPVAAIDEKSARIGSLVAARVADGATLQAGIGAVPDATMHGLVGRRGLRIWTEMFSDSVLALERAGALDREVPIRSSFLFGSPELLAWVDGNERVEMVRTEVTNDPARIAANRAMVSVNTALQVDLFGQANASRIRARIHSGFGGQTDFIVGALHSVGGQALIALRSWHPKADCSTVVPLVDEPVTSFQMSAIVTEQGTAEVFGRDQREQARQIIENAAHPSVREELWEEAAALGLAGAL</sequence>
<feature type="domain" description="Acetyl-CoA hydrolase/transferase N-terminal" evidence="3">
    <location>
        <begin position="68"/>
        <end position="162"/>
    </location>
</feature>
<evidence type="ECO:0000313" key="6">
    <source>
        <dbReference type="Proteomes" id="UP001501771"/>
    </source>
</evidence>
<dbReference type="Gene3D" id="3.40.1080.20">
    <property type="entry name" value="Acetyl-CoA hydrolase/transferase C-terminal domain"/>
    <property type="match status" value="1"/>
</dbReference>
<feature type="domain" description="Acetyl-CoA hydrolase/transferase C-terminal" evidence="4">
    <location>
        <begin position="246"/>
        <end position="396"/>
    </location>
</feature>
<dbReference type="RefSeq" id="WP_344157069.1">
    <property type="nucleotide sequence ID" value="NZ_BAAAQR010000016.1"/>
</dbReference>
<dbReference type="GO" id="GO:0016787">
    <property type="term" value="F:hydrolase activity"/>
    <property type="evidence" value="ECO:0007669"/>
    <property type="project" value="UniProtKB-KW"/>
</dbReference>
<dbReference type="InterPro" id="IPR037171">
    <property type="entry name" value="NagB/RpiA_transferase-like"/>
</dbReference>
<dbReference type="PANTHER" id="PTHR21432:SF20">
    <property type="entry name" value="ACETYL-COA HYDROLASE"/>
    <property type="match status" value="1"/>
</dbReference>
<comment type="caution">
    <text evidence="5">The sequence shown here is derived from an EMBL/GenBank/DDBJ whole genome shotgun (WGS) entry which is preliminary data.</text>
</comment>
<dbReference type="EMBL" id="BAAAQR010000016">
    <property type="protein sequence ID" value="GAA2154847.1"/>
    <property type="molecule type" value="Genomic_DNA"/>
</dbReference>
<dbReference type="Pfam" id="PF13336">
    <property type="entry name" value="AcetylCoA_hyd_C"/>
    <property type="match status" value="1"/>
</dbReference>
<keyword evidence="6" id="KW-1185">Reference proteome</keyword>
<keyword evidence="2" id="KW-0808">Transferase</keyword>
<evidence type="ECO:0000256" key="2">
    <source>
        <dbReference type="ARBA" id="ARBA00022679"/>
    </source>
</evidence>
<dbReference type="InterPro" id="IPR038460">
    <property type="entry name" value="AcetylCoA_hyd_C_sf"/>
</dbReference>
<evidence type="ECO:0000259" key="3">
    <source>
        <dbReference type="Pfam" id="PF02550"/>
    </source>
</evidence>
<accession>A0ABP5M0R6</accession>
<dbReference type="Proteomes" id="UP001501771">
    <property type="component" value="Unassembled WGS sequence"/>
</dbReference>
<name>A0ABP5M0R6_9ACTN</name>
<dbReference type="Gene3D" id="3.40.1080.10">
    <property type="entry name" value="Glutaconate Coenzyme A-transferase"/>
    <property type="match status" value="1"/>
</dbReference>
<keyword evidence="5" id="KW-0378">Hydrolase</keyword>